<feature type="non-terminal residue" evidence="2">
    <location>
        <position position="1"/>
    </location>
</feature>
<dbReference type="AlphaFoldDB" id="X1SH26"/>
<dbReference type="InterPro" id="IPR007085">
    <property type="entry name" value="DNA/pantothenate-metab_flavo_C"/>
</dbReference>
<accession>X1SH26</accession>
<dbReference type="Gene3D" id="3.40.50.10300">
    <property type="entry name" value="CoaB-like"/>
    <property type="match status" value="1"/>
</dbReference>
<dbReference type="GO" id="GO:0003824">
    <property type="term" value="F:catalytic activity"/>
    <property type="evidence" value="ECO:0007669"/>
    <property type="project" value="UniProtKB-ARBA"/>
</dbReference>
<comment type="caution">
    <text evidence="2">The sequence shown here is derived from an EMBL/GenBank/DDBJ whole genome shotgun (WGS) entry which is preliminary data.</text>
</comment>
<dbReference type="InterPro" id="IPR035929">
    <property type="entry name" value="CoaB-like_sf"/>
</dbReference>
<dbReference type="EMBL" id="BARV01045251">
    <property type="protein sequence ID" value="GAI67049.1"/>
    <property type="molecule type" value="Genomic_DNA"/>
</dbReference>
<sequence length="60" mass="6493">TPDILTEVKGNFIKVGFAAESEDVVANARQKLERKQLDLIVANDITDTKSGFGADTNKVT</sequence>
<protein>
    <recommendedName>
        <fullName evidence="1">DNA/pantothenate metabolism flavoprotein C-terminal domain-containing protein</fullName>
    </recommendedName>
</protein>
<dbReference type="SUPFAM" id="SSF102645">
    <property type="entry name" value="CoaB-like"/>
    <property type="match status" value="1"/>
</dbReference>
<organism evidence="2">
    <name type="scientific">marine sediment metagenome</name>
    <dbReference type="NCBI Taxonomy" id="412755"/>
    <lineage>
        <taxon>unclassified sequences</taxon>
        <taxon>metagenomes</taxon>
        <taxon>ecological metagenomes</taxon>
    </lineage>
</organism>
<feature type="non-terminal residue" evidence="2">
    <location>
        <position position="60"/>
    </location>
</feature>
<feature type="domain" description="DNA/pantothenate metabolism flavoprotein C-terminal" evidence="1">
    <location>
        <begin position="1"/>
        <end position="60"/>
    </location>
</feature>
<proteinExistence type="predicted"/>
<reference evidence="2" key="1">
    <citation type="journal article" date="2014" name="Front. Microbiol.">
        <title>High frequency of phylogenetically diverse reductive dehalogenase-homologous genes in deep subseafloor sedimentary metagenomes.</title>
        <authorList>
            <person name="Kawai M."/>
            <person name="Futagami T."/>
            <person name="Toyoda A."/>
            <person name="Takaki Y."/>
            <person name="Nishi S."/>
            <person name="Hori S."/>
            <person name="Arai W."/>
            <person name="Tsubouchi T."/>
            <person name="Morono Y."/>
            <person name="Uchiyama I."/>
            <person name="Ito T."/>
            <person name="Fujiyama A."/>
            <person name="Inagaki F."/>
            <person name="Takami H."/>
        </authorList>
    </citation>
    <scope>NUCLEOTIDE SEQUENCE</scope>
    <source>
        <strain evidence="2">Expedition CK06-06</strain>
    </source>
</reference>
<evidence type="ECO:0000259" key="1">
    <source>
        <dbReference type="Pfam" id="PF04127"/>
    </source>
</evidence>
<gene>
    <name evidence="2" type="ORF">S06H3_66418</name>
</gene>
<dbReference type="GO" id="GO:0015937">
    <property type="term" value="P:coenzyme A biosynthetic process"/>
    <property type="evidence" value="ECO:0007669"/>
    <property type="project" value="UniProtKB-ARBA"/>
</dbReference>
<name>X1SH26_9ZZZZ</name>
<evidence type="ECO:0000313" key="2">
    <source>
        <dbReference type="EMBL" id="GAI67049.1"/>
    </source>
</evidence>
<dbReference type="Pfam" id="PF04127">
    <property type="entry name" value="DFP"/>
    <property type="match status" value="1"/>
</dbReference>